<dbReference type="OrthoDB" id="269227at2759"/>
<dbReference type="InterPro" id="IPR012132">
    <property type="entry name" value="GMC_OxRdtase"/>
</dbReference>
<dbReference type="RefSeq" id="XP_014487748.1">
    <property type="nucleotide sequence ID" value="XM_014632262.1"/>
</dbReference>
<dbReference type="GeneID" id="106751385"/>
<dbReference type="Proteomes" id="UP000515204">
    <property type="component" value="Unplaced"/>
</dbReference>
<organism evidence="6 7">
    <name type="scientific">Dinoponera quadriceps</name>
    <name type="common">South American ant</name>
    <dbReference type="NCBI Taxonomy" id="609295"/>
    <lineage>
        <taxon>Eukaryota</taxon>
        <taxon>Metazoa</taxon>
        <taxon>Ecdysozoa</taxon>
        <taxon>Arthropoda</taxon>
        <taxon>Hexapoda</taxon>
        <taxon>Insecta</taxon>
        <taxon>Pterygota</taxon>
        <taxon>Neoptera</taxon>
        <taxon>Endopterygota</taxon>
        <taxon>Hymenoptera</taxon>
        <taxon>Apocrita</taxon>
        <taxon>Aculeata</taxon>
        <taxon>Formicoidea</taxon>
        <taxon>Formicidae</taxon>
        <taxon>Ponerinae</taxon>
        <taxon>Ponerini</taxon>
        <taxon>Dinoponera</taxon>
    </lineage>
</organism>
<feature type="non-terminal residue" evidence="7">
    <location>
        <position position="1"/>
    </location>
</feature>
<dbReference type="InterPro" id="IPR007867">
    <property type="entry name" value="GMC_OxRtase_C"/>
</dbReference>
<feature type="domain" description="Glucose-methanol-choline oxidoreductase N-terminal" evidence="5">
    <location>
        <begin position="298"/>
        <end position="312"/>
    </location>
</feature>
<dbReference type="PANTHER" id="PTHR11552">
    <property type="entry name" value="GLUCOSE-METHANOL-CHOLINE GMC OXIDOREDUCTASE"/>
    <property type="match status" value="1"/>
</dbReference>
<dbReference type="InterPro" id="IPR000172">
    <property type="entry name" value="GMC_OxRdtase_N"/>
</dbReference>
<evidence type="ECO:0000313" key="7">
    <source>
        <dbReference type="RefSeq" id="XP_014487748.1"/>
    </source>
</evidence>
<dbReference type="InterPro" id="IPR036188">
    <property type="entry name" value="FAD/NAD-bd_sf"/>
</dbReference>
<dbReference type="AlphaFoldDB" id="A0A6P3YBJ3"/>
<dbReference type="Gene3D" id="3.30.560.10">
    <property type="entry name" value="Glucose Oxidase, domain 3"/>
    <property type="match status" value="1"/>
</dbReference>
<dbReference type="Pfam" id="PF05199">
    <property type="entry name" value="GMC_oxred_C"/>
    <property type="match status" value="1"/>
</dbReference>
<keyword evidence="4" id="KW-0274">FAD</keyword>
<evidence type="ECO:0000256" key="3">
    <source>
        <dbReference type="ARBA" id="ARBA00022630"/>
    </source>
</evidence>
<evidence type="ECO:0000256" key="1">
    <source>
        <dbReference type="ARBA" id="ARBA00001974"/>
    </source>
</evidence>
<evidence type="ECO:0000256" key="4">
    <source>
        <dbReference type="ARBA" id="ARBA00022827"/>
    </source>
</evidence>
<name>A0A6P3YBJ3_DINQU</name>
<comment type="similarity">
    <text evidence="2">Belongs to the GMC oxidoreductase family.</text>
</comment>
<keyword evidence="3" id="KW-0285">Flavoprotein</keyword>
<sequence>STSVFLQLVQTILAVQCSLNNKNNYPTDRSGEIADNNIEFDFIIVGAGTAGSVVTNRLTEVENWKVLLIEAGDDPSPVSKIPGLFAHLISSPESYAYDTEFDERTCQSYKNKICTWHTGKALGGSSAINGMLYIQSNEEDYNEWSRMGNEGWSYEEILPYFRKSQNCDGVHTDEWRKKYCGHGGPLYIRYFNCSVTDMQKMFMDAARELNVPILETINGNKYIGYGMAQGTLNEGRRMSTPEAFLSPIKNRSNLYVMKSTRADAVLLDGTRAIGVRVTLKDGRSIDVKASKEVILSAGSIASPQLLMLSGIGPKQHLLEMGIPNVVDLPVGKNLQNHVGWPGLHLAYKNESATPPSPTFILDEAYQYLIHKQGILAANGGLNFVGNVNVNDANSKYPDTQIYHFHYPRWHVDNMNTIWKAFPADEEIKQNVLKMLQEFDMAVFMPCVLKPKSSGELRLRSKDPAVPVKIYANTFSQQEDVETMMKALDFIKKMLKTETFTRRGVWLYHLDIPGCRHTEPDTDEYWLCNLRHMSTMIFHPVGSVKMGPRNDPTSVVDARLRVHGMQGLRVIDASIMPTITSGNTMAPTIMIGEKGADLIKEDWVAVKDKQEL</sequence>
<gene>
    <name evidence="7" type="primary">LOC106751385</name>
</gene>
<dbReference type="PROSITE" id="PS00624">
    <property type="entry name" value="GMC_OXRED_2"/>
    <property type="match status" value="1"/>
</dbReference>
<accession>A0A6P3YBJ3</accession>
<dbReference type="GO" id="GO:0050660">
    <property type="term" value="F:flavin adenine dinucleotide binding"/>
    <property type="evidence" value="ECO:0007669"/>
    <property type="project" value="InterPro"/>
</dbReference>
<reference evidence="7" key="1">
    <citation type="submission" date="2025-08" db="UniProtKB">
        <authorList>
            <consortium name="RefSeq"/>
        </authorList>
    </citation>
    <scope>IDENTIFICATION</scope>
</reference>
<dbReference type="Gene3D" id="3.50.50.60">
    <property type="entry name" value="FAD/NAD(P)-binding domain"/>
    <property type="match status" value="1"/>
</dbReference>
<evidence type="ECO:0000259" key="5">
    <source>
        <dbReference type="PROSITE" id="PS00624"/>
    </source>
</evidence>
<dbReference type="KEGG" id="dqu:106751385"/>
<comment type="cofactor">
    <cofactor evidence="1">
        <name>FAD</name>
        <dbReference type="ChEBI" id="CHEBI:57692"/>
    </cofactor>
</comment>
<dbReference type="GO" id="GO:0016614">
    <property type="term" value="F:oxidoreductase activity, acting on CH-OH group of donors"/>
    <property type="evidence" value="ECO:0007669"/>
    <property type="project" value="InterPro"/>
</dbReference>
<proteinExistence type="inferred from homology"/>
<evidence type="ECO:0000256" key="2">
    <source>
        <dbReference type="ARBA" id="ARBA00010790"/>
    </source>
</evidence>
<protein>
    <submittedName>
        <fullName evidence="7">Glucose dehydrogenase [FAD, quinone]-like</fullName>
    </submittedName>
</protein>
<dbReference type="SUPFAM" id="SSF51905">
    <property type="entry name" value="FAD/NAD(P)-binding domain"/>
    <property type="match status" value="1"/>
</dbReference>
<dbReference type="PIRSF" id="PIRSF000137">
    <property type="entry name" value="Alcohol_oxidase"/>
    <property type="match status" value="1"/>
</dbReference>
<dbReference type="SUPFAM" id="SSF54373">
    <property type="entry name" value="FAD-linked reductases, C-terminal domain"/>
    <property type="match status" value="1"/>
</dbReference>
<keyword evidence="6" id="KW-1185">Reference proteome</keyword>
<evidence type="ECO:0000313" key="6">
    <source>
        <dbReference type="Proteomes" id="UP000515204"/>
    </source>
</evidence>
<dbReference type="PANTHER" id="PTHR11552:SF147">
    <property type="entry name" value="CHOLINE DEHYDROGENASE, MITOCHONDRIAL"/>
    <property type="match status" value="1"/>
</dbReference>
<dbReference type="Pfam" id="PF00732">
    <property type="entry name" value="GMC_oxred_N"/>
    <property type="match status" value="1"/>
</dbReference>